<dbReference type="AlphaFoldDB" id="V7PJQ4"/>
<evidence type="ECO:0000313" key="1">
    <source>
        <dbReference type="EMBL" id="ETB58548.1"/>
    </source>
</evidence>
<reference evidence="1 2" key="1">
    <citation type="submission" date="2013-11" db="EMBL/GenBank/DDBJ databases">
        <title>The Genome Sequence of Plasmodium yoelii 17X.</title>
        <authorList>
            <consortium name="The Broad Institute Genomics Platform"/>
            <consortium name="The Broad Institute Genome Sequencing Center for Infectious Disease"/>
            <person name="Neafsey D."/>
            <person name="Adams J."/>
            <person name="Walker B."/>
            <person name="Young S.K."/>
            <person name="Zeng Q."/>
            <person name="Gargeya S."/>
            <person name="Fitzgerald M."/>
            <person name="Haas B."/>
            <person name="Abouelleil A."/>
            <person name="Alvarado L."/>
            <person name="Chapman S.B."/>
            <person name="Gainer-Dewar J."/>
            <person name="Goldberg J."/>
            <person name="Griggs A."/>
            <person name="Gujja S."/>
            <person name="Hansen M."/>
            <person name="Howarth C."/>
            <person name="Imamovic A."/>
            <person name="Ireland A."/>
            <person name="Larimer J."/>
            <person name="McCowan C."/>
            <person name="Murphy C."/>
            <person name="Pearson M."/>
            <person name="Poon T.W."/>
            <person name="Priest M."/>
            <person name="Roberts A."/>
            <person name="Saif S."/>
            <person name="Shea T."/>
            <person name="Sykes S."/>
            <person name="Wortman J."/>
            <person name="Nusbaum C."/>
            <person name="Birren B."/>
        </authorList>
    </citation>
    <scope>NUCLEOTIDE SEQUENCE [LARGE SCALE GENOMIC DNA]</scope>
    <source>
        <strain evidence="1 2">17X</strain>
    </source>
</reference>
<keyword evidence="2" id="KW-1185">Reference proteome</keyword>
<evidence type="ECO:0008006" key="3">
    <source>
        <dbReference type="Google" id="ProtNLM"/>
    </source>
</evidence>
<dbReference type="NCBIfam" id="TIGR01590">
    <property type="entry name" value="yir-bir-cir_Pla"/>
    <property type="match status" value="2"/>
</dbReference>
<dbReference type="Pfam" id="PF06022">
    <property type="entry name" value="Cir_Bir_Yir"/>
    <property type="match status" value="2"/>
</dbReference>
<dbReference type="OrthoDB" id="373297at2759"/>
<name>V7PJQ4_PLAYE</name>
<proteinExistence type="predicted"/>
<protein>
    <recommendedName>
        <fullName evidence="3">Plasmodium variant antigen protein Cir/Yir/Bir</fullName>
    </recommendedName>
</protein>
<accession>V7PJQ4</accession>
<feature type="non-terminal residue" evidence="1">
    <location>
        <position position="286"/>
    </location>
</feature>
<sequence>MLDDKSVFETAAKGNIYIVQYILIWLSYVLSLIKNEEKGSLNEFYKKYIEKGDNYNNNIDYIVGYKCYKDIIDKNNYILSMDKSIISKLYDAFNTLCDTYIEFDTNNSDCKQDSEKAHQFVEKYKKIIIDHNIGENIRYFHCELITAADINFVDDPNRPREDTSTGLFNSYCPYNKCDTDDKIVSSTFIALLKYFEWIDDENLDSDKLVEYAILWLSYRLNQKKESGTTKIYNFYTNNVETNNKYEENISTNNKIKKDVICKKIKSIDIDIKDISNFYDAFKSLCN</sequence>
<dbReference type="InterPro" id="IPR006477">
    <property type="entry name" value="Yir_bir_cir"/>
</dbReference>
<evidence type="ECO:0000313" key="2">
    <source>
        <dbReference type="Proteomes" id="UP000018538"/>
    </source>
</evidence>
<dbReference type="EMBL" id="KI635784">
    <property type="protein sequence ID" value="ETB58548.1"/>
    <property type="molecule type" value="Genomic_DNA"/>
</dbReference>
<gene>
    <name evidence="1" type="ORF">YYC_03877</name>
</gene>
<organism evidence="1 2">
    <name type="scientific">Plasmodium yoelii 17X</name>
    <dbReference type="NCBI Taxonomy" id="1323249"/>
    <lineage>
        <taxon>Eukaryota</taxon>
        <taxon>Sar</taxon>
        <taxon>Alveolata</taxon>
        <taxon>Apicomplexa</taxon>
        <taxon>Aconoidasida</taxon>
        <taxon>Haemosporida</taxon>
        <taxon>Plasmodiidae</taxon>
        <taxon>Plasmodium</taxon>
        <taxon>Plasmodium (Vinckeia)</taxon>
    </lineage>
</organism>
<dbReference type="Proteomes" id="UP000018538">
    <property type="component" value="Unassembled WGS sequence"/>
</dbReference>